<dbReference type="Proteomes" id="UP001501407">
    <property type="component" value="Unassembled WGS sequence"/>
</dbReference>
<dbReference type="Gene3D" id="3.30.1780.10">
    <property type="entry name" value="ornithine cyclodeaminase, domain 1"/>
    <property type="match status" value="1"/>
</dbReference>
<dbReference type="PANTHER" id="PTHR13812">
    <property type="entry name" value="KETIMINE REDUCTASE MU-CRYSTALLIN"/>
    <property type="match status" value="1"/>
</dbReference>
<dbReference type="InterPro" id="IPR023401">
    <property type="entry name" value="ODC_N"/>
</dbReference>
<organism evidence="1 2">
    <name type="scientific">Microbacterium yannicii</name>
    <dbReference type="NCBI Taxonomy" id="671622"/>
    <lineage>
        <taxon>Bacteria</taxon>
        <taxon>Bacillati</taxon>
        <taxon>Actinomycetota</taxon>
        <taxon>Actinomycetes</taxon>
        <taxon>Micrococcales</taxon>
        <taxon>Microbacteriaceae</taxon>
        <taxon>Microbacterium</taxon>
    </lineage>
</organism>
<proteinExistence type="predicted"/>
<keyword evidence="2" id="KW-1185">Reference proteome</keyword>
<dbReference type="Pfam" id="PF02423">
    <property type="entry name" value="OCD_Mu_crystall"/>
    <property type="match status" value="1"/>
</dbReference>
<comment type="caution">
    <text evidence="1">The sequence shown here is derived from an EMBL/GenBank/DDBJ whole genome shotgun (WGS) entry which is preliminary data.</text>
</comment>
<dbReference type="PANTHER" id="PTHR13812:SF19">
    <property type="entry name" value="KETIMINE REDUCTASE MU-CRYSTALLIN"/>
    <property type="match status" value="1"/>
</dbReference>
<dbReference type="EMBL" id="BAABKZ010000002">
    <property type="protein sequence ID" value="GAA5094469.1"/>
    <property type="molecule type" value="Genomic_DNA"/>
</dbReference>
<dbReference type="SUPFAM" id="SSF51735">
    <property type="entry name" value="NAD(P)-binding Rossmann-fold domains"/>
    <property type="match status" value="1"/>
</dbReference>
<accession>A0ABP9MFX3</accession>
<name>A0ABP9MFX3_9MICO</name>
<dbReference type="InterPro" id="IPR003462">
    <property type="entry name" value="ODC_Mu_crystall"/>
</dbReference>
<protein>
    <submittedName>
        <fullName evidence="1">Ornithine cyclodeaminase family protein</fullName>
    </submittedName>
</protein>
<dbReference type="InterPro" id="IPR036291">
    <property type="entry name" value="NAD(P)-bd_dom_sf"/>
</dbReference>
<dbReference type="Gene3D" id="3.40.50.720">
    <property type="entry name" value="NAD(P)-binding Rossmann-like Domain"/>
    <property type="match status" value="1"/>
</dbReference>
<evidence type="ECO:0000313" key="2">
    <source>
        <dbReference type="Proteomes" id="UP001501407"/>
    </source>
</evidence>
<sequence length="257" mass="26738">MKFLADIPSNRDRALPAQRSMIIVSSLHGTPLALIDGAAVTRIRTAAATAVATDALARPDARVLGLIGAGALAEGHVEALMLVRPISRVVVWSRTTERARSLAATLSDRGIPATTAASAREVVGQADIVCTLTPSREPVLEGAWLHPGHHVNAVGAPPRADHREVDSEAVRRSRVILDTRSAALAESGDVLIPLREGSIDESHLGPELGEVLVGAAPGRRDPEEITLFNSLGSGLQDLALAALLVSAHSAQPAQAGP</sequence>
<reference evidence="2" key="1">
    <citation type="journal article" date="2019" name="Int. J. Syst. Evol. Microbiol.">
        <title>The Global Catalogue of Microorganisms (GCM) 10K type strain sequencing project: providing services to taxonomists for standard genome sequencing and annotation.</title>
        <authorList>
            <consortium name="The Broad Institute Genomics Platform"/>
            <consortium name="The Broad Institute Genome Sequencing Center for Infectious Disease"/>
            <person name="Wu L."/>
            <person name="Ma J."/>
        </authorList>
    </citation>
    <scope>NUCLEOTIDE SEQUENCE [LARGE SCALE GENOMIC DNA]</scope>
    <source>
        <strain evidence="2">JCM 18959</strain>
    </source>
</reference>
<evidence type="ECO:0000313" key="1">
    <source>
        <dbReference type="EMBL" id="GAA5094469.1"/>
    </source>
</evidence>
<gene>
    <name evidence="1" type="ORF">GCM10025760_25700</name>
</gene>